<protein>
    <submittedName>
        <fullName evidence="1">Unannotated protein</fullName>
    </submittedName>
</protein>
<organism evidence="1">
    <name type="scientific">freshwater metagenome</name>
    <dbReference type="NCBI Taxonomy" id="449393"/>
    <lineage>
        <taxon>unclassified sequences</taxon>
        <taxon>metagenomes</taxon>
        <taxon>ecological metagenomes</taxon>
    </lineage>
</organism>
<dbReference type="AntiFam" id="ANF00007">
    <property type="entry name" value="Shadow ORF (opposite clpB)"/>
</dbReference>
<name>A0A6J6KNH9_9ZZZZ</name>
<accession>A0A6J6KNH9</accession>
<proteinExistence type="predicted"/>
<evidence type="ECO:0000313" key="1">
    <source>
        <dbReference type="EMBL" id="CAB4651112.1"/>
    </source>
</evidence>
<gene>
    <name evidence="1" type="ORF">UFOPK2158_01204</name>
</gene>
<dbReference type="AlphaFoldDB" id="A0A6J6KNH9"/>
<reference evidence="1" key="1">
    <citation type="submission" date="2020-05" db="EMBL/GenBank/DDBJ databases">
        <authorList>
            <person name="Chiriac C."/>
            <person name="Salcher M."/>
            <person name="Ghai R."/>
            <person name="Kavagutti S V."/>
        </authorList>
    </citation>
    <scope>NUCLEOTIDE SEQUENCE</scope>
</reference>
<dbReference type="EMBL" id="CAEZVY010000149">
    <property type="protein sequence ID" value="CAB4651112.1"/>
    <property type="molecule type" value="Genomic_DNA"/>
</dbReference>
<sequence>MQQSLSFTLGQLVHRNTCPRCHDGGNVLIRDLVVDHPVSRGLTVFCGGDRGFDSRDDFVVELGRVLITAFTHGAVEVNTSVVELGFQLTNVLE</sequence>